<dbReference type="eggNOG" id="KOG0504">
    <property type="taxonomic scope" value="Eukaryota"/>
</dbReference>
<gene>
    <name evidence="4" type="ordered locus">Ecym_2099</name>
</gene>
<dbReference type="AlphaFoldDB" id="G8JPK3"/>
<dbReference type="OrthoDB" id="19174at2759"/>
<dbReference type="PROSITE" id="PS50297">
    <property type="entry name" value="ANK_REP_REGION"/>
    <property type="match status" value="1"/>
</dbReference>
<dbReference type="Pfam" id="PF12796">
    <property type="entry name" value="Ank_2"/>
    <property type="match status" value="1"/>
</dbReference>
<feature type="repeat" description="ANK" evidence="3">
    <location>
        <begin position="33"/>
        <end position="56"/>
    </location>
</feature>
<dbReference type="OMA" id="YHGDINV"/>
<proteinExistence type="predicted"/>
<dbReference type="FunCoup" id="G8JPK3">
    <property type="interactions" value="177"/>
</dbReference>
<dbReference type="KEGG" id="erc:Ecym_2099"/>
<evidence type="ECO:0000313" key="4">
    <source>
        <dbReference type="EMBL" id="AET37852.1"/>
    </source>
</evidence>
<sequence length="207" mass="23454">MNIWVAASDGLTETVEKLLQQQPGLTANSKDPNGYTAVHGAASYGHVDLLRLLVNKYHGDINVRDNDGDTPLHHTEDVATAKVIIEELNADFQATNNEGKTPLDVFEEDQESIELIQYMKEKCGLPLNQDSLGIDAEQLAQFKDNLRYTLEHESVDDQDPANIKRREKLEQILQSDNVEQELENYIRDLVRNQIFGAEHDDSAKKRR</sequence>
<dbReference type="GeneID" id="11470498"/>
<dbReference type="RefSeq" id="XP_003644669.1">
    <property type="nucleotide sequence ID" value="XM_003644621.1"/>
</dbReference>
<evidence type="ECO:0000256" key="2">
    <source>
        <dbReference type="ARBA" id="ARBA00023043"/>
    </source>
</evidence>
<dbReference type="Proteomes" id="UP000006790">
    <property type="component" value="Chromosome 2"/>
</dbReference>
<dbReference type="SUPFAM" id="SSF48403">
    <property type="entry name" value="Ankyrin repeat"/>
    <property type="match status" value="1"/>
</dbReference>
<organism evidence="4 5">
    <name type="scientific">Eremothecium cymbalariae (strain CBS 270.75 / DBVPG 7215 / KCTC 17166 / NRRL Y-17582)</name>
    <name type="common">Yeast</name>
    <dbReference type="NCBI Taxonomy" id="931890"/>
    <lineage>
        <taxon>Eukaryota</taxon>
        <taxon>Fungi</taxon>
        <taxon>Dikarya</taxon>
        <taxon>Ascomycota</taxon>
        <taxon>Saccharomycotina</taxon>
        <taxon>Saccharomycetes</taxon>
        <taxon>Saccharomycetales</taxon>
        <taxon>Saccharomycetaceae</taxon>
        <taxon>Eremothecium</taxon>
    </lineage>
</organism>
<evidence type="ECO:0000256" key="1">
    <source>
        <dbReference type="ARBA" id="ARBA00022737"/>
    </source>
</evidence>
<dbReference type="SMART" id="SM00248">
    <property type="entry name" value="ANK"/>
    <property type="match status" value="1"/>
</dbReference>
<name>G8JPK3_ERECY</name>
<protein>
    <submittedName>
        <fullName evidence="4">Uncharacterized protein</fullName>
    </submittedName>
</protein>
<dbReference type="PANTHER" id="PTHR24198">
    <property type="entry name" value="ANKYRIN REPEAT AND PROTEIN KINASE DOMAIN-CONTAINING PROTEIN"/>
    <property type="match status" value="1"/>
</dbReference>
<evidence type="ECO:0000313" key="5">
    <source>
        <dbReference type="Proteomes" id="UP000006790"/>
    </source>
</evidence>
<evidence type="ECO:0000256" key="3">
    <source>
        <dbReference type="PROSITE-ProRule" id="PRU00023"/>
    </source>
</evidence>
<keyword evidence="5" id="KW-1185">Reference proteome</keyword>
<reference evidence="5" key="1">
    <citation type="journal article" date="2012" name="G3 (Bethesda)">
        <title>Pichia sorbitophila, an interspecies yeast hybrid reveals early steps of genome resolution following polyploidization.</title>
        <authorList>
            <person name="Leh Louis V."/>
            <person name="Despons L."/>
            <person name="Friedrich A."/>
            <person name="Martin T."/>
            <person name="Durrens P."/>
            <person name="Casaregola S."/>
            <person name="Neuveglise C."/>
            <person name="Fairhead C."/>
            <person name="Marck C."/>
            <person name="Cruz J.A."/>
            <person name="Straub M.L."/>
            <person name="Kugler V."/>
            <person name="Sacerdot C."/>
            <person name="Uzunov Z."/>
            <person name="Thierry A."/>
            <person name="Weiss S."/>
            <person name="Bleykasten C."/>
            <person name="De Montigny J."/>
            <person name="Jacques N."/>
            <person name="Jung P."/>
            <person name="Lemaire M."/>
            <person name="Mallet S."/>
            <person name="Morel G."/>
            <person name="Richard G.F."/>
            <person name="Sarkar A."/>
            <person name="Savel G."/>
            <person name="Schacherer J."/>
            <person name="Seret M.L."/>
            <person name="Talla E."/>
            <person name="Samson G."/>
            <person name="Jubin C."/>
            <person name="Poulain J."/>
            <person name="Vacherie B."/>
            <person name="Barbe V."/>
            <person name="Pelletier E."/>
            <person name="Sherman D.J."/>
            <person name="Westhof E."/>
            <person name="Weissenbach J."/>
            <person name="Baret P.V."/>
            <person name="Wincker P."/>
            <person name="Gaillardin C."/>
            <person name="Dujon B."/>
            <person name="Souciet J.L."/>
        </authorList>
    </citation>
    <scope>NUCLEOTIDE SEQUENCE [LARGE SCALE GENOMIC DNA]</scope>
    <source>
        <strain evidence="5">CBS 270.75 / DBVPG 7215 / KCTC 17166 / NRRL Y-17582</strain>
    </source>
</reference>
<keyword evidence="1" id="KW-0677">Repeat</keyword>
<accession>G8JPK3</accession>
<dbReference type="InterPro" id="IPR002110">
    <property type="entry name" value="Ankyrin_rpt"/>
</dbReference>
<dbReference type="STRING" id="931890.G8JPK3"/>
<dbReference type="PANTHER" id="PTHR24198:SF165">
    <property type="entry name" value="ANKYRIN REPEAT-CONTAINING PROTEIN-RELATED"/>
    <property type="match status" value="1"/>
</dbReference>
<dbReference type="PROSITE" id="PS50088">
    <property type="entry name" value="ANK_REPEAT"/>
    <property type="match status" value="1"/>
</dbReference>
<dbReference type="InterPro" id="IPR036770">
    <property type="entry name" value="Ankyrin_rpt-contain_sf"/>
</dbReference>
<dbReference type="Gene3D" id="1.25.40.20">
    <property type="entry name" value="Ankyrin repeat-containing domain"/>
    <property type="match status" value="1"/>
</dbReference>
<keyword evidence="2 3" id="KW-0040">ANK repeat</keyword>
<dbReference type="InParanoid" id="G8JPK3"/>
<dbReference type="EMBL" id="CP002498">
    <property type="protein sequence ID" value="AET37852.1"/>
    <property type="molecule type" value="Genomic_DNA"/>
</dbReference>
<dbReference type="HOGENOM" id="CLU_078327_0_0_1"/>